<dbReference type="AlphaFoldDB" id="M6FBM5"/>
<reference evidence="1 2" key="1">
    <citation type="submission" date="2013-01" db="EMBL/GenBank/DDBJ databases">
        <authorList>
            <person name="Harkins D.M."/>
            <person name="Durkin A.S."/>
            <person name="Brinkac L.M."/>
            <person name="Haft D.H."/>
            <person name="Selengut J.D."/>
            <person name="Sanka R."/>
            <person name="DePew J."/>
            <person name="Purushe J."/>
            <person name="Galloway R.L."/>
            <person name="Vinetz J.M."/>
            <person name="Sutton G.G."/>
            <person name="Nierman W.C."/>
            <person name="Fouts D.E."/>
        </authorList>
    </citation>
    <scope>NUCLEOTIDE SEQUENCE [LARGE SCALE GENOMIC DNA]</scope>
    <source>
        <strain evidence="1 2">Nikolaevo</strain>
    </source>
</reference>
<dbReference type="Proteomes" id="UP000011980">
    <property type="component" value="Unassembled WGS sequence"/>
</dbReference>
<gene>
    <name evidence="1" type="ORF">LEP1GSC008_2026</name>
</gene>
<evidence type="ECO:0000313" key="1">
    <source>
        <dbReference type="EMBL" id="EMK23414.1"/>
    </source>
</evidence>
<proteinExistence type="predicted"/>
<name>M6FBM5_9LEPT</name>
<comment type="caution">
    <text evidence="1">The sequence shown here is derived from an EMBL/GenBank/DDBJ whole genome shotgun (WGS) entry which is preliminary data.</text>
</comment>
<evidence type="ECO:0000313" key="2">
    <source>
        <dbReference type="Proteomes" id="UP000011980"/>
    </source>
</evidence>
<accession>M6FBM5</accession>
<organism evidence="1 2">
    <name type="scientific">Leptospira kirschneri serovar Bulgarica str. Nikolaevo</name>
    <dbReference type="NCBI Taxonomy" id="1240687"/>
    <lineage>
        <taxon>Bacteria</taxon>
        <taxon>Pseudomonadati</taxon>
        <taxon>Spirochaetota</taxon>
        <taxon>Spirochaetia</taxon>
        <taxon>Leptospirales</taxon>
        <taxon>Leptospiraceae</taxon>
        <taxon>Leptospira</taxon>
    </lineage>
</organism>
<dbReference type="EMBL" id="ANCE01000144">
    <property type="protein sequence ID" value="EMK23414.1"/>
    <property type="molecule type" value="Genomic_DNA"/>
</dbReference>
<sequence length="42" mass="5146">MYYKKRYSFVNLEYFTANLFLQMSNGFKTSYNGRKILLLRIL</sequence>
<dbReference type="PATRIC" id="fig|1240687.3.peg.2997"/>
<protein>
    <submittedName>
        <fullName evidence="1">Uncharacterized protein</fullName>
    </submittedName>
</protein>